<evidence type="ECO:0000256" key="1">
    <source>
        <dbReference type="PROSITE-ProRule" id="PRU00023"/>
    </source>
</evidence>
<dbReference type="PROSITE" id="PS50297">
    <property type="entry name" value="ANK_REP_REGION"/>
    <property type="match status" value="1"/>
</dbReference>
<feature type="repeat" description="ANK" evidence="1">
    <location>
        <begin position="85"/>
        <end position="117"/>
    </location>
</feature>
<name>A0A6G0X278_9STRA</name>
<keyword evidence="1" id="KW-0040">ANK repeat</keyword>
<dbReference type="InterPro" id="IPR036770">
    <property type="entry name" value="Ankyrin_rpt-contain_sf"/>
</dbReference>
<proteinExistence type="predicted"/>
<comment type="caution">
    <text evidence="2">The sequence shown here is derived from an EMBL/GenBank/DDBJ whole genome shotgun (WGS) entry which is preliminary data.</text>
</comment>
<dbReference type="VEuPathDB" id="FungiDB:AeMF1_012938"/>
<accession>A0A6G0X278</accession>
<sequence length="239" mass="27003">MRQVKLSALVAQSKELTTKAPKHVARTVSWWKEHYGSIAFLDAKSIEQTATQQLYRAIVENDIKTAKHLLEMHPQLSFIKVFGNGKRTALYVASCLAKVEIVRLLIQHGADKKLACDGYTPLQVAGNYVHDPLSTMKVKHLLGAFSCPQVLLVKKSTDKATTTRVHIHFSEPVCDFVQADLEMQGCNIISFTMYREDFFTVHLRLIDGTEPSVRIPPNVARRKHANRFNEASTILYLNK</sequence>
<dbReference type="Proteomes" id="UP000481153">
    <property type="component" value="Unassembled WGS sequence"/>
</dbReference>
<dbReference type="InterPro" id="IPR002110">
    <property type="entry name" value="Ankyrin_rpt"/>
</dbReference>
<dbReference type="Pfam" id="PF12796">
    <property type="entry name" value="Ank_2"/>
    <property type="match status" value="1"/>
</dbReference>
<evidence type="ECO:0000313" key="2">
    <source>
        <dbReference type="EMBL" id="KAF0733998.1"/>
    </source>
</evidence>
<dbReference type="EMBL" id="VJMJ01000118">
    <property type="protein sequence ID" value="KAF0733998.1"/>
    <property type="molecule type" value="Genomic_DNA"/>
</dbReference>
<gene>
    <name evidence="2" type="ORF">Ae201684_009171</name>
</gene>
<dbReference type="PROSITE" id="PS50088">
    <property type="entry name" value="ANK_REPEAT"/>
    <property type="match status" value="1"/>
</dbReference>
<organism evidence="2 3">
    <name type="scientific">Aphanomyces euteiches</name>
    <dbReference type="NCBI Taxonomy" id="100861"/>
    <lineage>
        <taxon>Eukaryota</taxon>
        <taxon>Sar</taxon>
        <taxon>Stramenopiles</taxon>
        <taxon>Oomycota</taxon>
        <taxon>Saprolegniomycetes</taxon>
        <taxon>Saprolegniales</taxon>
        <taxon>Verrucalvaceae</taxon>
        <taxon>Aphanomyces</taxon>
    </lineage>
</organism>
<keyword evidence="3" id="KW-1185">Reference proteome</keyword>
<dbReference type="AlphaFoldDB" id="A0A6G0X278"/>
<reference evidence="2 3" key="1">
    <citation type="submission" date="2019-07" db="EMBL/GenBank/DDBJ databases">
        <title>Genomics analysis of Aphanomyces spp. identifies a new class of oomycete effector associated with host adaptation.</title>
        <authorList>
            <person name="Gaulin E."/>
        </authorList>
    </citation>
    <scope>NUCLEOTIDE SEQUENCE [LARGE SCALE GENOMIC DNA]</scope>
    <source>
        <strain evidence="2 3">ATCC 201684</strain>
    </source>
</reference>
<protein>
    <submittedName>
        <fullName evidence="2">Uncharacterized protein</fullName>
    </submittedName>
</protein>
<dbReference type="SUPFAM" id="SSF48403">
    <property type="entry name" value="Ankyrin repeat"/>
    <property type="match status" value="1"/>
</dbReference>
<dbReference type="Gene3D" id="1.25.40.20">
    <property type="entry name" value="Ankyrin repeat-containing domain"/>
    <property type="match status" value="1"/>
</dbReference>
<evidence type="ECO:0000313" key="3">
    <source>
        <dbReference type="Proteomes" id="UP000481153"/>
    </source>
</evidence>